<dbReference type="InterPro" id="IPR001343">
    <property type="entry name" value="Hemolysn_Ca-bd"/>
</dbReference>
<dbReference type="NCBIfam" id="NF041539">
    <property type="entry name" value="choice_anch_R"/>
    <property type="match status" value="1"/>
</dbReference>
<gene>
    <name evidence="4" type="ORF">GCM10009547_04240</name>
</gene>
<comment type="subcellular location">
    <subcellularLocation>
        <location evidence="1">Secreted</location>
    </subcellularLocation>
</comment>
<dbReference type="Proteomes" id="UP001500957">
    <property type="component" value="Unassembled WGS sequence"/>
</dbReference>
<dbReference type="PANTHER" id="PTHR38340">
    <property type="entry name" value="S-LAYER PROTEIN"/>
    <property type="match status" value="1"/>
</dbReference>
<feature type="chain" id="PRO_5046610476" description="Calcium-binding protein" evidence="3">
    <location>
        <begin position="30"/>
        <end position="313"/>
    </location>
</feature>
<sequence>MNVRRTVGAACAAVVLAGAGVSMSSSANAVDTVDQKQKDEDQTYAVDDDSSWAQVFTAGRSGPLRRVDLALTRDSGATKPLHVEIRNTVGGVPGATVLAKTTKAASSIPLNDKGFLQFTFATPPAITAGTQYAIVVHTNGVKGQYALTMSDYDKYHRGSAWATLASPPDDDWTQQGIDFAFITYLDIPPKPVNHKQDKKCDFKGKAKKYNVIKGTNADDVLIGTKGPDLIFGYGGNDVIRGRGGNDVLCGGAGNDELFGGGGNDTIYGGPGMDLLRGDKGNDVLYGNSGPDLLIGGAGKDVLKGGAGKDDERQ</sequence>
<feature type="signal peptide" evidence="3">
    <location>
        <begin position="1"/>
        <end position="29"/>
    </location>
</feature>
<evidence type="ECO:0000313" key="5">
    <source>
        <dbReference type="Proteomes" id="UP001500957"/>
    </source>
</evidence>
<dbReference type="Pfam" id="PF00353">
    <property type="entry name" value="HemolysinCabind"/>
    <property type="match status" value="3"/>
</dbReference>
<evidence type="ECO:0000256" key="3">
    <source>
        <dbReference type="SAM" id="SignalP"/>
    </source>
</evidence>
<dbReference type="PROSITE" id="PS00330">
    <property type="entry name" value="HEMOLYSIN_CALCIUM"/>
    <property type="match status" value="3"/>
</dbReference>
<dbReference type="PANTHER" id="PTHR38340:SF1">
    <property type="entry name" value="S-LAYER PROTEIN"/>
    <property type="match status" value="1"/>
</dbReference>
<dbReference type="PRINTS" id="PR00313">
    <property type="entry name" value="CABNDNGRPT"/>
</dbReference>
<accession>A0ABP3RDY8</accession>
<organism evidence="4 5">
    <name type="scientific">Sporichthya brevicatena</name>
    <dbReference type="NCBI Taxonomy" id="171442"/>
    <lineage>
        <taxon>Bacteria</taxon>
        <taxon>Bacillati</taxon>
        <taxon>Actinomycetota</taxon>
        <taxon>Actinomycetes</taxon>
        <taxon>Sporichthyales</taxon>
        <taxon>Sporichthyaceae</taxon>
        <taxon>Sporichthya</taxon>
    </lineage>
</organism>
<evidence type="ECO:0000256" key="2">
    <source>
        <dbReference type="ARBA" id="ARBA00022525"/>
    </source>
</evidence>
<dbReference type="Gene3D" id="2.150.10.10">
    <property type="entry name" value="Serralysin-like metalloprotease, C-terminal"/>
    <property type="match status" value="2"/>
</dbReference>
<dbReference type="InterPro" id="IPR011049">
    <property type="entry name" value="Serralysin-like_metalloprot_C"/>
</dbReference>
<dbReference type="InterPro" id="IPR018511">
    <property type="entry name" value="Hemolysin-typ_Ca-bd_CS"/>
</dbReference>
<protein>
    <recommendedName>
        <fullName evidence="6">Calcium-binding protein</fullName>
    </recommendedName>
</protein>
<dbReference type="InterPro" id="IPR050557">
    <property type="entry name" value="RTX_toxin/Mannuronan_C5-epim"/>
</dbReference>
<proteinExistence type="predicted"/>
<dbReference type="EMBL" id="BAAAHE010000004">
    <property type="protein sequence ID" value="GAA0605469.1"/>
    <property type="molecule type" value="Genomic_DNA"/>
</dbReference>
<evidence type="ECO:0008006" key="6">
    <source>
        <dbReference type="Google" id="ProtNLM"/>
    </source>
</evidence>
<keyword evidence="3" id="KW-0732">Signal</keyword>
<evidence type="ECO:0000313" key="4">
    <source>
        <dbReference type="EMBL" id="GAA0605469.1"/>
    </source>
</evidence>
<keyword evidence="2" id="KW-0964">Secreted</keyword>
<reference evidence="5" key="1">
    <citation type="journal article" date="2019" name="Int. J. Syst. Evol. Microbiol.">
        <title>The Global Catalogue of Microorganisms (GCM) 10K type strain sequencing project: providing services to taxonomists for standard genome sequencing and annotation.</title>
        <authorList>
            <consortium name="The Broad Institute Genomics Platform"/>
            <consortium name="The Broad Institute Genome Sequencing Center for Infectious Disease"/>
            <person name="Wu L."/>
            <person name="Ma J."/>
        </authorList>
    </citation>
    <scope>NUCLEOTIDE SEQUENCE [LARGE SCALE GENOMIC DNA]</scope>
    <source>
        <strain evidence="5">JCM 10671</strain>
    </source>
</reference>
<dbReference type="SUPFAM" id="SSF51120">
    <property type="entry name" value="beta-Roll"/>
    <property type="match status" value="1"/>
</dbReference>
<keyword evidence="5" id="KW-1185">Reference proteome</keyword>
<dbReference type="RefSeq" id="WP_344601070.1">
    <property type="nucleotide sequence ID" value="NZ_BAAAHE010000004.1"/>
</dbReference>
<name>A0ABP3RDY8_9ACTN</name>
<evidence type="ECO:0000256" key="1">
    <source>
        <dbReference type="ARBA" id="ARBA00004613"/>
    </source>
</evidence>
<comment type="caution">
    <text evidence="4">The sequence shown here is derived from an EMBL/GenBank/DDBJ whole genome shotgun (WGS) entry which is preliminary data.</text>
</comment>